<sequence length="142" mass="15945">MLFENCLLISNVVYFGLEVECLEGPDVEQWLFLGSPKYVLWELGPLISLTTLFIKYTFNPEIPPQTDLCLVFLQPVLSFNRSRKNVGAHFIKSPDKIMPAGNAISYDSAPSSPACGNLRNSDNFASQPEVYFPIFRYGSQSI</sequence>
<dbReference type="EMBL" id="BPLR01004242">
    <property type="protein sequence ID" value="GIX93385.1"/>
    <property type="molecule type" value="Genomic_DNA"/>
</dbReference>
<comment type="caution">
    <text evidence="1">The sequence shown here is derived from an EMBL/GenBank/DDBJ whole genome shotgun (WGS) entry which is preliminary data.</text>
</comment>
<protein>
    <submittedName>
        <fullName evidence="1">Uncharacterized protein</fullName>
    </submittedName>
</protein>
<gene>
    <name evidence="1" type="ORF">CEXT_204531</name>
</gene>
<evidence type="ECO:0000313" key="2">
    <source>
        <dbReference type="Proteomes" id="UP001054945"/>
    </source>
</evidence>
<dbReference type="Proteomes" id="UP001054945">
    <property type="component" value="Unassembled WGS sequence"/>
</dbReference>
<keyword evidence="2" id="KW-1185">Reference proteome</keyword>
<reference evidence="1 2" key="1">
    <citation type="submission" date="2021-06" db="EMBL/GenBank/DDBJ databases">
        <title>Caerostris extrusa draft genome.</title>
        <authorList>
            <person name="Kono N."/>
            <person name="Arakawa K."/>
        </authorList>
    </citation>
    <scope>NUCLEOTIDE SEQUENCE [LARGE SCALE GENOMIC DNA]</scope>
</reference>
<dbReference type="AlphaFoldDB" id="A0AAV4P861"/>
<proteinExistence type="predicted"/>
<evidence type="ECO:0000313" key="1">
    <source>
        <dbReference type="EMBL" id="GIX93385.1"/>
    </source>
</evidence>
<name>A0AAV4P861_CAEEX</name>
<organism evidence="1 2">
    <name type="scientific">Caerostris extrusa</name>
    <name type="common">Bark spider</name>
    <name type="synonym">Caerostris bankana</name>
    <dbReference type="NCBI Taxonomy" id="172846"/>
    <lineage>
        <taxon>Eukaryota</taxon>
        <taxon>Metazoa</taxon>
        <taxon>Ecdysozoa</taxon>
        <taxon>Arthropoda</taxon>
        <taxon>Chelicerata</taxon>
        <taxon>Arachnida</taxon>
        <taxon>Araneae</taxon>
        <taxon>Araneomorphae</taxon>
        <taxon>Entelegynae</taxon>
        <taxon>Araneoidea</taxon>
        <taxon>Araneidae</taxon>
        <taxon>Caerostris</taxon>
    </lineage>
</organism>
<accession>A0AAV4P861</accession>